<evidence type="ECO:0000256" key="5">
    <source>
        <dbReference type="ARBA" id="ARBA00022989"/>
    </source>
</evidence>
<keyword evidence="5" id="KW-1133">Transmembrane helix</keyword>
<evidence type="ECO:0000256" key="2">
    <source>
        <dbReference type="ARBA" id="ARBA00022622"/>
    </source>
</evidence>
<evidence type="ECO:0000256" key="7">
    <source>
        <dbReference type="ARBA" id="ARBA00023180"/>
    </source>
</evidence>
<keyword evidence="11" id="KW-1185">Reference proteome</keyword>
<dbReference type="InterPro" id="IPR031424">
    <property type="entry name" value="QVR-like"/>
</dbReference>
<name>A0A653DF82_CALMS</name>
<dbReference type="PANTHER" id="PTHR33562:SF23">
    <property type="entry name" value="PROTEIN QUIVER"/>
    <property type="match status" value="1"/>
</dbReference>
<evidence type="ECO:0000256" key="8">
    <source>
        <dbReference type="ARBA" id="ARBA00023288"/>
    </source>
</evidence>
<evidence type="ECO:0000313" key="10">
    <source>
        <dbReference type="EMBL" id="VEN58648.1"/>
    </source>
</evidence>
<dbReference type="GO" id="GO:0098552">
    <property type="term" value="C:side of membrane"/>
    <property type="evidence" value="ECO:0007669"/>
    <property type="project" value="UniProtKB-KW"/>
</dbReference>
<keyword evidence="7" id="KW-0325">Glycoprotein</keyword>
<evidence type="ECO:0000256" key="9">
    <source>
        <dbReference type="SAM" id="SignalP"/>
    </source>
</evidence>
<keyword evidence="6" id="KW-0472">Membrane</keyword>
<accession>A0A653DF82</accession>
<reference evidence="10 11" key="1">
    <citation type="submission" date="2019-01" db="EMBL/GenBank/DDBJ databases">
        <authorList>
            <person name="Sayadi A."/>
        </authorList>
    </citation>
    <scope>NUCLEOTIDE SEQUENCE [LARGE SCALE GENOMIC DNA]</scope>
</reference>
<protein>
    <submittedName>
        <fullName evidence="10">Uncharacterized protein</fullName>
    </submittedName>
</protein>
<sequence>MKLEQYFVIFSSLFTVGFAIKCFQCNSAEAPECADLRSNDTGSPFYKDCTGNYEGNEPFCRKIHTTVLYTETFRIVRSCGWIKEVNETIGDFCKKADTDFINQKTCLCFSDGCNSTFRIIPSSLLSITTVLISLCIFN</sequence>
<keyword evidence="3" id="KW-0812">Transmembrane</keyword>
<dbReference type="Pfam" id="PF17064">
    <property type="entry name" value="QVR"/>
    <property type="match status" value="1"/>
</dbReference>
<dbReference type="PANTHER" id="PTHR33562">
    <property type="entry name" value="ATILLA, ISOFORM B-RELATED-RELATED"/>
    <property type="match status" value="1"/>
</dbReference>
<comment type="subcellular location">
    <subcellularLocation>
        <location evidence="1">Membrane</location>
        <topology evidence="1">Lipid-anchor</topology>
        <topology evidence="1">GPI-anchor</topology>
    </subcellularLocation>
</comment>
<dbReference type="EMBL" id="CAACVG010011707">
    <property type="protein sequence ID" value="VEN58648.1"/>
    <property type="molecule type" value="Genomic_DNA"/>
</dbReference>
<dbReference type="SUPFAM" id="SSF57302">
    <property type="entry name" value="Snake toxin-like"/>
    <property type="match status" value="1"/>
</dbReference>
<evidence type="ECO:0000256" key="1">
    <source>
        <dbReference type="ARBA" id="ARBA00004589"/>
    </source>
</evidence>
<evidence type="ECO:0000256" key="6">
    <source>
        <dbReference type="ARBA" id="ARBA00023136"/>
    </source>
</evidence>
<keyword evidence="8" id="KW-0449">Lipoprotein</keyword>
<proteinExistence type="predicted"/>
<evidence type="ECO:0000313" key="11">
    <source>
        <dbReference type="Proteomes" id="UP000410492"/>
    </source>
</evidence>
<dbReference type="InterPro" id="IPR050975">
    <property type="entry name" value="Sleep_regulator"/>
</dbReference>
<organism evidence="10 11">
    <name type="scientific">Callosobruchus maculatus</name>
    <name type="common">Southern cowpea weevil</name>
    <name type="synonym">Pulse bruchid</name>
    <dbReference type="NCBI Taxonomy" id="64391"/>
    <lineage>
        <taxon>Eukaryota</taxon>
        <taxon>Metazoa</taxon>
        <taxon>Ecdysozoa</taxon>
        <taxon>Arthropoda</taxon>
        <taxon>Hexapoda</taxon>
        <taxon>Insecta</taxon>
        <taxon>Pterygota</taxon>
        <taxon>Neoptera</taxon>
        <taxon>Endopterygota</taxon>
        <taxon>Coleoptera</taxon>
        <taxon>Polyphaga</taxon>
        <taxon>Cucujiformia</taxon>
        <taxon>Chrysomeloidea</taxon>
        <taxon>Chrysomelidae</taxon>
        <taxon>Bruchinae</taxon>
        <taxon>Bruchini</taxon>
        <taxon>Callosobruchus</taxon>
    </lineage>
</organism>
<evidence type="ECO:0000256" key="4">
    <source>
        <dbReference type="ARBA" id="ARBA00022729"/>
    </source>
</evidence>
<evidence type="ECO:0000256" key="3">
    <source>
        <dbReference type="ARBA" id="ARBA00022692"/>
    </source>
</evidence>
<dbReference type="GO" id="GO:0030431">
    <property type="term" value="P:sleep"/>
    <property type="evidence" value="ECO:0007669"/>
    <property type="project" value="InterPro"/>
</dbReference>
<dbReference type="InterPro" id="IPR045860">
    <property type="entry name" value="Snake_toxin-like_sf"/>
</dbReference>
<dbReference type="GO" id="GO:0032222">
    <property type="term" value="P:regulation of synaptic transmission, cholinergic"/>
    <property type="evidence" value="ECO:0007669"/>
    <property type="project" value="InterPro"/>
</dbReference>
<dbReference type="AlphaFoldDB" id="A0A653DF82"/>
<keyword evidence="4 9" id="KW-0732">Signal</keyword>
<dbReference type="OrthoDB" id="6420171at2759"/>
<gene>
    <name evidence="10" type="ORF">CALMAC_LOCUS16954</name>
</gene>
<feature type="signal peptide" evidence="9">
    <location>
        <begin position="1"/>
        <end position="19"/>
    </location>
</feature>
<feature type="chain" id="PRO_5024863102" evidence="9">
    <location>
        <begin position="20"/>
        <end position="138"/>
    </location>
</feature>
<dbReference type="Proteomes" id="UP000410492">
    <property type="component" value="Unassembled WGS sequence"/>
</dbReference>
<keyword evidence="2" id="KW-0336">GPI-anchor</keyword>